<name>A0A1F5JPD7_9BACT</name>
<evidence type="ECO:0000313" key="2">
    <source>
        <dbReference type="EMBL" id="OGE30466.1"/>
    </source>
</evidence>
<feature type="transmembrane region" description="Helical" evidence="1">
    <location>
        <begin position="66"/>
        <end position="86"/>
    </location>
</feature>
<keyword evidence="1" id="KW-1133">Transmembrane helix</keyword>
<dbReference type="Pfam" id="PF10066">
    <property type="entry name" value="DUF2304"/>
    <property type="match status" value="1"/>
</dbReference>
<accession>A0A1F5JPD7</accession>
<dbReference type="AlphaFoldDB" id="A0A1F5JPD7"/>
<sequence length="115" mass="13500">MILGLQIIALIFALIMIYFAYLHYRRGEINGMEMLFWLISWIGAMLIVIFPEVFRVFARTIFVSRAFDLAVLGGFILIIPIIYIAYIRSKRIEKKLEQLIRETALKDIKDDKSKK</sequence>
<dbReference type="EMBL" id="MFCV01000047">
    <property type="protein sequence ID" value="OGE30466.1"/>
    <property type="molecule type" value="Genomic_DNA"/>
</dbReference>
<evidence type="ECO:0000313" key="3">
    <source>
        <dbReference type="Proteomes" id="UP000176902"/>
    </source>
</evidence>
<gene>
    <name evidence="2" type="ORF">A3C59_00595</name>
</gene>
<evidence type="ECO:0008006" key="4">
    <source>
        <dbReference type="Google" id="ProtNLM"/>
    </source>
</evidence>
<comment type="caution">
    <text evidence="2">The sequence shown here is derived from an EMBL/GenBank/DDBJ whole genome shotgun (WGS) entry which is preliminary data.</text>
</comment>
<proteinExistence type="predicted"/>
<reference evidence="2 3" key="1">
    <citation type="journal article" date="2016" name="Nat. Commun.">
        <title>Thousands of microbial genomes shed light on interconnected biogeochemical processes in an aquifer system.</title>
        <authorList>
            <person name="Anantharaman K."/>
            <person name="Brown C.T."/>
            <person name="Hug L.A."/>
            <person name="Sharon I."/>
            <person name="Castelle C.J."/>
            <person name="Probst A.J."/>
            <person name="Thomas B.C."/>
            <person name="Singh A."/>
            <person name="Wilkins M.J."/>
            <person name="Karaoz U."/>
            <person name="Brodie E.L."/>
            <person name="Williams K.H."/>
            <person name="Hubbard S.S."/>
            <person name="Banfield J.F."/>
        </authorList>
    </citation>
    <scope>NUCLEOTIDE SEQUENCE [LARGE SCALE GENOMIC DNA]</scope>
</reference>
<keyword evidence="1" id="KW-0472">Membrane</keyword>
<keyword evidence="1" id="KW-0812">Transmembrane</keyword>
<feature type="transmembrane region" description="Helical" evidence="1">
    <location>
        <begin position="34"/>
        <end position="54"/>
    </location>
</feature>
<evidence type="ECO:0000256" key="1">
    <source>
        <dbReference type="SAM" id="Phobius"/>
    </source>
</evidence>
<dbReference type="Proteomes" id="UP000176902">
    <property type="component" value="Unassembled WGS sequence"/>
</dbReference>
<organism evidence="2 3">
    <name type="scientific">Candidatus Daviesbacteria bacterium RIFCSPHIGHO2_02_FULL_36_13</name>
    <dbReference type="NCBI Taxonomy" id="1797768"/>
    <lineage>
        <taxon>Bacteria</taxon>
        <taxon>Candidatus Daviesiibacteriota</taxon>
    </lineage>
</organism>
<dbReference type="STRING" id="1797768.A3C59_00595"/>
<protein>
    <recommendedName>
        <fullName evidence="4">DUF2304 domain-containing protein</fullName>
    </recommendedName>
</protein>
<dbReference type="InterPro" id="IPR019277">
    <property type="entry name" value="DUF2304"/>
</dbReference>
<feature type="transmembrane region" description="Helical" evidence="1">
    <location>
        <begin position="6"/>
        <end position="22"/>
    </location>
</feature>